<dbReference type="Proteomes" id="UP000054516">
    <property type="component" value="Unassembled WGS sequence"/>
</dbReference>
<evidence type="ECO:0000313" key="1">
    <source>
        <dbReference type="EMBL" id="GAW25355.1"/>
    </source>
</evidence>
<name>A0A1S8A630_ROSNE</name>
<proteinExistence type="predicted"/>
<gene>
    <name evidence="1" type="ORF">SAMD00023353_0501100</name>
</gene>
<accession>A0A1S8A630</accession>
<protein>
    <submittedName>
        <fullName evidence="1">Uncharacterized protein</fullName>
    </submittedName>
</protein>
<evidence type="ECO:0000313" key="2">
    <source>
        <dbReference type="Proteomes" id="UP000054516"/>
    </source>
</evidence>
<sequence>MDDGRWTMDDGPGWSDSCLSENVMSRHLPLQPDDALILYLGTTMLVIHDLRMTGYLPPAQPHAILFWEPNKQCPEPSVAVSIPRHGG</sequence>
<organism evidence="1">
    <name type="scientific">Rosellinia necatrix</name>
    <name type="common">White root-rot fungus</name>
    <dbReference type="NCBI Taxonomy" id="77044"/>
    <lineage>
        <taxon>Eukaryota</taxon>
        <taxon>Fungi</taxon>
        <taxon>Dikarya</taxon>
        <taxon>Ascomycota</taxon>
        <taxon>Pezizomycotina</taxon>
        <taxon>Sordariomycetes</taxon>
        <taxon>Xylariomycetidae</taxon>
        <taxon>Xylariales</taxon>
        <taxon>Xylariaceae</taxon>
        <taxon>Rosellinia</taxon>
    </lineage>
</organism>
<keyword evidence="2" id="KW-1185">Reference proteome</keyword>
<reference evidence="1" key="1">
    <citation type="submission" date="2016-03" db="EMBL/GenBank/DDBJ databases">
        <title>Draft genome sequence of Rosellinia necatrix.</title>
        <authorList>
            <person name="Kanematsu S."/>
        </authorList>
    </citation>
    <scope>NUCLEOTIDE SEQUENCE [LARGE SCALE GENOMIC DNA]</scope>
    <source>
        <strain evidence="1">W97</strain>
    </source>
</reference>
<dbReference type="AlphaFoldDB" id="A0A1S8A630"/>
<dbReference type="EMBL" id="DF977450">
    <property type="protein sequence ID" value="GAW25355.1"/>
    <property type="molecule type" value="Genomic_DNA"/>
</dbReference>